<dbReference type="InterPro" id="IPR000719">
    <property type="entry name" value="Prot_kinase_dom"/>
</dbReference>
<dbReference type="InterPro" id="IPR017441">
    <property type="entry name" value="Protein_kinase_ATP_BS"/>
</dbReference>
<dbReference type="GO" id="GO:0016301">
    <property type="term" value="F:kinase activity"/>
    <property type="evidence" value="ECO:0007669"/>
    <property type="project" value="UniProtKB-KW"/>
</dbReference>
<keyword evidence="6" id="KW-0175">Coiled coil</keyword>
<dbReference type="PROSITE" id="PS00108">
    <property type="entry name" value="PROTEIN_KINASE_ST"/>
    <property type="match status" value="1"/>
</dbReference>
<dbReference type="InterPro" id="IPR011990">
    <property type="entry name" value="TPR-like_helical_dom_sf"/>
</dbReference>
<proteinExistence type="predicted"/>
<dbReference type="Gene3D" id="1.10.510.10">
    <property type="entry name" value="Transferase(Phosphotransferase) domain 1"/>
    <property type="match status" value="1"/>
</dbReference>
<dbReference type="Pfam" id="PF13374">
    <property type="entry name" value="TPR_10"/>
    <property type="match status" value="2"/>
</dbReference>
<evidence type="ECO:0000256" key="5">
    <source>
        <dbReference type="PROSITE-ProRule" id="PRU10141"/>
    </source>
</evidence>
<evidence type="ECO:0000259" key="9">
    <source>
        <dbReference type="PROSITE" id="PS50011"/>
    </source>
</evidence>
<dbReference type="Pfam" id="PF00069">
    <property type="entry name" value="Pkinase"/>
    <property type="match status" value="1"/>
</dbReference>
<keyword evidence="2 5" id="KW-0547">Nucleotide-binding</keyword>
<keyword evidence="8" id="KW-0812">Transmembrane</keyword>
<dbReference type="Proteomes" id="UP001371305">
    <property type="component" value="Unassembled WGS sequence"/>
</dbReference>
<feature type="transmembrane region" description="Helical" evidence="8">
    <location>
        <begin position="363"/>
        <end position="384"/>
    </location>
</feature>
<feature type="region of interest" description="Disordered" evidence="7">
    <location>
        <begin position="23"/>
        <end position="42"/>
    </location>
</feature>
<dbReference type="PANTHER" id="PTHR43289">
    <property type="entry name" value="MITOGEN-ACTIVATED PROTEIN KINASE KINASE KINASE 20-RELATED"/>
    <property type="match status" value="1"/>
</dbReference>
<dbReference type="RefSeq" id="WP_341403234.1">
    <property type="nucleotide sequence ID" value="NZ_JBBUKT010000001.1"/>
</dbReference>
<dbReference type="InterPro" id="IPR011009">
    <property type="entry name" value="Kinase-like_dom_sf"/>
</dbReference>
<evidence type="ECO:0000256" key="2">
    <source>
        <dbReference type="ARBA" id="ARBA00022741"/>
    </source>
</evidence>
<evidence type="ECO:0000313" key="11">
    <source>
        <dbReference type="Proteomes" id="UP001371305"/>
    </source>
</evidence>
<reference evidence="10 11" key="1">
    <citation type="submission" date="2024-04" db="EMBL/GenBank/DDBJ databases">
        <title>Luteolibacter sp. isolated from soil.</title>
        <authorList>
            <person name="An J."/>
        </authorList>
    </citation>
    <scope>NUCLEOTIDE SEQUENCE [LARGE SCALE GENOMIC DNA]</scope>
    <source>
        <strain evidence="10 11">Y139</strain>
    </source>
</reference>
<feature type="coiled-coil region" evidence="6">
    <location>
        <begin position="386"/>
        <end position="413"/>
    </location>
</feature>
<keyword evidence="11" id="KW-1185">Reference proteome</keyword>
<keyword evidence="4 5" id="KW-0067">ATP-binding</keyword>
<name>A0ABU9AQK8_9BACT</name>
<dbReference type="PROSITE" id="PS50011">
    <property type="entry name" value="PROTEIN_KINASE_DOM"/>
    <property type="match status" value="1"/>
</dbReference>
<gene>
    <name evidence="10" type="ORF">WKV53_04910</name>
</gene>
<keyword evidence="3 10" id="KW-0418">Kinase</keyword>
<dbReference type="Pfam" id="PF13181">
    <property type="entry name" value="TPR_8"/>
    <property type="match status" value="1"/>
</dbReference>
<dbReference type="SMART" id="SM00028">
    <property type="entry name" value="TPR"/>
    <property type="match status" value="7"/>
</dbReference>
<dbReference type="PANTHER" id="PTHR43289:SF6">
    <property type="entry name" value="SERINE_THREONINE-PROTEIN KINASE NEKL-3"/>
    <property type="match status" value="1"/>
</dbReference>
<evidence type="ECO:0000313" key="10">
    <source>
        <dbReference type="EMBL" id="MEK7949818.1"/>
    </source>
</evidence>
<protein>
    <submittedName>
        <fullName evidence="10">Protein kinase</fullName>
    </submittedName>
</protein>
<evidence type="ECO:0000256" key="7">
    <source>
        <dbReference type="SAM" id="MobiDB-lite"/>
    </source>
</evidence>
<dbReference type="Gene3D" id="3.30.200.20">
    <property type="entry name" value="Phosphorylase Kinase, domain 1"/>
    <property type="match status" value="1"/>
</dbReference>
<dbReference type="EMBL" id="JBBUKT010000001">
    <property type="protein sequence ID" value="MEK7949818.1"/>
    <property type="molecule type" value="Genomic_DNA"/>
</dbReference>
<dbReference type="Gene3D" id="1.25.40.10">
    <property type="entry name" value="Tetratricopeptide repeat domain"/>
    <property type="match status" value="3"/>
</dbReference>
<feature type="compositionally biased region" description="Basic and acidic residues" evidence="7">
    <location>
        <begin position="27"/>
        <end position="42"/>
    </location>
</feature>
<evidence type="ECO:0000256" key="8">
    <source>
        <dbReference type="SAM" id="Phobius"/>
    </source>
</evidence>
<dbReference type="InterPro" id="IPR019734">
    <property type="entry name" value="TPR_rpt"/>
</dbReference>
<dbReference type="SMART" id="SM00220">
    <property type="entry name" value="S_TKc"/>
    <property type="match status" value="1"/>
</dbReference>
<evidence type="ECO:0000256" key="6">
    <source>
        <dbReference type="SAM" id="Coils"/>
    </source>
</evidence>
<evidence type="ECO:0000256" key="3">
    <source>
        <dbReference type="ARBA" id="ARBA00022777"/>
    </source>
</evidence>
<keyword evidence="8" id="KW-0472">Membrane</keyword>
<sequence length="1004" mass="111243">MPENPTTSLQPTSLSGEAAEALMDLGFHPEESPVRSRDEKPGDRVGRYRLIELLGEGGFGAVWSAEQTEPIHREIALKLIKRGMDSREIIARFAAESQALAMMDHPNIAAVLDAASCPDGLPYFAMELVKGPPLTTYCDSRSLSVEERVELFIPVCQAVQHAHQKAILHRDLKPSNILVAEVDGKPVPKVIDFGIAKALGTPNEAAFQGSLLQTRAGAVVGTLQYMSPEQAGSVADVDTRSDIYSLGVILYELLTGSTPVMEGAPYDETLKKIRTEEAAKPSTRVSGDTAARLGIEPDRLRRTLRGDLDWIVLKALEKDRRRRYETANALATDLRRYLDQLPVTAVAPTWSYQFSKFARRNRVAFAAASIVFLTLVAATAVSLWQANAAKKSEAKAEKNRIDAEENARKARQAVETYLSRVTDHPRLMEDSFRSLRRELLESAVPFYESFAKSATDNPQVRAEQAWALGRLGVIYRDTGESDKGIAALRRATETEVKLVAEHPENQEYRRSLGLRYHNLSVMLREKGDHAASLENHKHSIDVARSLARDFPDNDTYRKDLSIMLVNLGQTLAKDGKIDEGAIPLQEAIQVRETIAAAHPDDASAVNDVASAQTDLGWMYFQSGRPDDGEKWFRQGMAIQEKLISGPKSFEQAKRGLASACHNLGFHLRSIGRVEEGLALHVRSIELNAALAAEHPHDPDCRHALALGYHMTGETLLGLGHREEAEADFKKAFEGHRALVEEFPDNPDHLFYTAFAGERLAKLRHEAKDLPGAVEMYRLCADLCRKGMMARPDNTTYRDNLGNNLNDLAALYLETGDGNGAIDSALQLVRYFPNSWNDHDIAAGVLARAIPLVEEGKHAEITSKAVALLLHSLELGSTRFAQFPNDERFTNLRQDPGFIGLKEAAPDPAGHSPSKFSYHYKYDDPGTRVWQREGDQWTESQPSGKVNRFTISGRVRVNGISGTELRSVDREIWIFVPDLGTPAPQVVMLRTGARWGRFAEISEME</sequence>
<comment type="caution">
    <text evidence="10">The sequence shown here is derived from an EMBL/GenBank/DDBJ whole genome shotgun (WGS) entry which is preliminary data.</text>
</comment>
<keyword evidence="1" id="KW-0808">Transferase</keyword>
<dbReference type="SUPFAM" id="SSF48452">
    <property type="entry name" value="TPR-like"/>
    <property type="match status" value="2"/>
</dbReference>
<feature type="domain" description="Protein kinase" evidence="9">
    <location>
        <begin position="48"/>
        <end position="338"/>
    </location>
</feature>
<keyword evidence="8" id="KW-1133">Transmembrane helix</keyword>
<dbReference type="CDD" id="cd14014">
    <property type="entry name" value="STKc_PknB_like"/>
    <property type="match status" value="1"/>
</dbReference>
<organism evidence="10 11">
    <name type="scientific">Luteolibacter soli</name>
    <dbReference type="NCBI Taxonomy" id="3135280"/>
    <lineage>
        <taxon>Bacteria</taxon>
        <taxon>Pseudomonadati</taxon>
        <taxon>Verrucomicrobiota</taxon>
        <taxon>Verrucomicrobiia</taxon>
        <taxon>Verrucomicrobiales</taxon>
        <taxon>Verrucomicrobiaceae</taxon>
        <taxon>Luteolibacter</taxon>
    </lineage>
</organism>
<accession>A0ABU9AQK8</accession>
<dbReference type="PROSITE" id="PS00107">
    <property type="entry name" value="PROTEIN_KINASE_ATP"/>
    <property type="match status" value="1"/>
</dbReference>
<dbReference type="InterPro" id="IPR008271">
    <property type="entry name" value="Ser/Thr_kinase_AS"/>
</dbReference>
<dbReference type="SUPFAM" id="SSF56112">
    <property type="entry name" value="Protein kinase-like (PK-like)"/>
    <property type="match status" value="1"/>
</dbReference>
<evidence type="ECO:0000256" key="4">
    <source>
        <dbReference type="ARBA" id="ARBA00022840"/>
    </source>
</evidence>
<evidence type="ECO:0000256" key="1">
    <source>
        <dbReference type="ARBA" id="ARBA00022679"/>
    </source>
</evidence>
<feature type="binding site" evidence="5">
    <location>
        <position position="78"/>
    </location>
    <ligand>
        <name>ATP</name>
        <dbReference type="ChEBI" id="CHEBI:30616"/>
    </ligand>
</feature>